<feature type="compositionally biased region" description="Polar residues" evidence="1">
    <location>
        <begin position="1"/>
        <end position="10"/>
    </location>
</feature>
<dbReference type="HOGENOM" id="CLU_1982928_0_0_1"/>
<reference evidence="2" key="1">
    <citation type="submission" date="2011-04" db="EMBL/GenBank/DDBJ databases">
        <title>Evolution of plant cell wall degrading machinery underlies the functional diversity of forest fungi.</title>
        <authorList>
            <consortium name="US DOE Joint Genome Institute (JGI-PGF)"/>
            <person name="Eastwood D.C."/>
            <person name="Floudas D."/>
            <person name="Binder M."/>
            <person name="Majcherczyk A."/>
            <person name="Schneider P."/>
            <person name="Aerts A."/>
            <person name="Asiegbu F.O."/>
            <person name="Baker S.E."/>
            <person name="Barry K."/>
            <person name="Bendiksby M."/>
            <person name="Blumentritt M."/>
            <person name="Coutinho P.M."/>
            <person name="Cullen D."/>
            <person name="Cullen D."/>
            <person name="Gathman A."/>
            <person name="Goodell B."/>
            <person name="Henrissat B."/>
            <person name="Ihrmark K."/>
            <person name="Kauserud H."/>
            <person name="Kohler A."/>
            <person name="LaButti K."/>
            <person name="Lapidus A."/>
            <person name="Lavin J.L."/>
            <person name="Lee Y.-H."/>
            <person name="Lindquist E."/>
            <person name="Lilly W."/>
            <person name="Lucas S."/>
            <person name="Morin E."/>
            <person name="Murat C."/>
            <person name="Oguiza J.A."/>
            <person name="Park J."/>
            <person name="Pisabarro A.G."/>
            <person name="Riley R."/>
            <person name="Rosling A."/>
            <person name="Salamov A."/>
            <person name="Schmidt O."/>
            <person name="Schmutz J."/>
            <person name="Skrede I."/>
            <person name="Stenlid J."/>
            <person name="Wiebenga A."/>
            <person name="Xie X."/>
            <person name="Kues U."/>
            <person name="Hibbett D.S."/>
            <person name="Hoffmeister D."/>
            <person name="Hogberg N."/>
            <person name="Martin F."/>
            <person name="Grigoriev I.V."/>
            <person name="Watkinson S.C."/>
        </authorList>
    </citation>
    <scope>NUCLEOTIDE SEQUENCE</scope>
    <source>
        <strain evidence="2">S7.9</strain>
    </source>
</reference>
<proteinExistence type="predicted"/>
<gene>
    <name evidence="2" type="ORF">SERLADRAFT_412244</name>
</gene>
<dbReference type="RefSeq" id="XP_007324849.1">
    <property type="nucleotide sequence ID" value="XM_007324787.1"/>
</dbReference>
<dbReference type="Proteomes" id="UP000008064">
    <property type="component" value="Unassembled WGS sequence"/>
</dbReference>
<evidence type="ECO:0000256" key="1">
    <source>
        <dbReference type="SAM" id="MobiDB-lite"/>
    </source>
</evidence>
<organism>
    <name type="scientific">Serpula lacrymans var. lacrymans (strain S7.9)</name>
    <name type="common">Dry rot fungus</name>
    <dbReference type="NCBI Taxonomy" id="578457"/>
    <lineage>
        <taxon>Eukaryota</taxon>
        <taxon>Fungi</taxon>
        <taxon>Dikarya</taxon>
        <taxon>Basidiomycota</taxon>
        <taxon>Agaricomycotina</taxon>
        <taxon>Agaricomycetes</taxon>
        <taxon>Agaricomycetidae</taxon>
        <taxon>Boletales</taxon>
        <taxon>Coniophorineae</taxon>
        <taxon>Serpulaceae</taxon>
        <taxon>Serpula</taxon>
    </lineage>
</organism>
<dbReference type="EMBL" id="GL945450">
    <property type="protein sequence ID" value="EGO18421.1"/>
    <property type="molecule type" value="Genomic_DNA"/>
</dbReference>
<evidence type="ECO:0000313" key="2">
    <source>
        <dbReference type="EMBL" id="EGO18421.1"/>
    </source>
</evidence>
<protein>
    <submittedName>
        <fullName evidence="2">Uncharacterized protein</fullName>
    </submittedName>
</protein>
<dbReference type="GeneID" id="18813025"/>
<feature type="region of interest" description="Disordered" evidence="1">
    <location>
        <begin position="1"/>
        <end position="55"/>
    </location>
</feature>
<name>F8PEM5_SERL9</name>
<dbReference type="AlphaFoldDB" id="F8PEM5"/>
<sequence length="126" mass="13808">MGQVHPQQCRKTGDMLEAEVGDADQSNNKGDEEEDEEPIYNYTPPATPTSSRSPAHNEVLMSSFSLTSAKLAKSGHSRLRVLLATSKSFLSFEEHDNLVWAALKEVGNFSTTLSAKLLKLENVENG</sequence>
<dbReference type="KEGG" id="sla:SERLADRAFT_412244"/>
<accession>F8PEM5</accession>